<feature type="transmembrane region" description="Helical" evidence="6">
    <location>
        <begin position="91"/>
        <end position="111"/>
    </location>
</feature>
<dbReference type="GO" id="GO:0005886">
    <property type="term" value="C:plasma membrane"/>
    <property type="evidence" value="ECO:0007669"/>
    <property type="project" value="TreeGrafter"/>
</dbReference>
<dbReference type="GO" id="GO:0022857">
    <property type="term" value="F:transmembrane transporter activity"/>
    <property type="evidence" value="ECO:0007669"/>
    <property type="project" value="InterPro"/>
</dbReference>
<feature type="transmembrane region" description="Helical" evidence="6">
    <location>
        <begin position="369"/>
        <end position="386"/>
    </location>
</feature>
<dbReference type="PANTHER" id="PTHR23502:SF59">
    <property type="entry name" value="MULTIDRUG TRANSPORTER, PUTATIVE (AFU_ORTHOLOGUE AFUA_1G10370)-RELATED"/>
    <property type="match status" value="1"/>
</dbReference>
<evidence type="ECO:0000256" key="4">
    <source>
        <dbReference type="ARBA" id="ARBA00023136"/>
    </source>
</evidence>
<gene>
    <name evidence="8" type="ORF">K458DRAFT_303773</name>
</gene>
<evidence type="ECO:0000259" key="7">
    <source>
        <dbReference type="PROSITE" id="PS50850"/>
    </source>
</evidence>
<dbReference type="FunFam" id="1.20.1250.20:FF:000011">
    <property type="entry name" value="MFS multidrug transporter, putative"/>
    <property type="match status" value="1"/>
</dbReference>
<dbReference type="CDD" id="cd17323">
    <property type="entry name" value="MFS_Tpo1_MDR_like"/>
    <property type="match status" value="1"/>
</dbReference>
<evidence type="ECO:0000256" key="1">
    <source>
        <dbReference type="ARBA" id="ARBA00004141"/>
    </source>
</evidence>
<dbReference type="InterPro" id="IPR036259">
    <property type="entry name" value="MFS_trans_sf"/>
</dbReference>
<dbReference type="AlphaFoldDB" id="A0A6G1J0V5"/>
<dbReference type="Gene3D" id="1.20.1250.20">
    <property type="entry name" value="MFS general substrate transporter like domains"/>
    <property type="match status" value="1"/>
</dbReference>
<comment type="subcellular location">
    <subcellularLocation>
        <location evidence="1">Membrane</location>
        <topology evidence="1">Multi-pass membrane protein</topology>
    </subcellularLocation>
</comment>
<proteinExistence type="predicted"/>
<feature type="transmembrane region" description="Helical" evidence="6">
    <location>
        <begin position="181"/>
        <end position="204"/>
    </location>
</feature>
<dbReference type="Pfam" id="PF07690">
    <property type="entry name" value="MFS_1"/>
    <property type="match status" value="1"/>
</dbReference>
<evidence type="ECO:0000256" key="3">
    <source>
        <dbReference type="ARBA" id="ARBA00022989"/>
    </source>
</evidence>
<dbReference type="Proteomes" id="UP000799291">
    <property type="component" value="Unassembled WGS sequence"/>
</dbReference>
<evidence type="ECO:0000256" key="6">
    <source>
        <dbReference type="SAM" id="Phobius"/>
    </source>
</evidence>
<reference evidence="8" key="1">
    <citation type="journal article" date="2020" name="Stud. Mycol.">
        <title>101 Dothideomycetes genomes: a test case for predicting lifestyles and emergence of pathogens.</title>
        <authorList>
            <person name="Haridas S."/>
            <person name="Albert R."/>
            <person name="Binder M."/>
            <person name="Bloem J."/>
            <person name="Labutti K."/>
            <person name="Salamov A."/>
            <person name="Andreopoulos B."/>
            <person name="Baker S."/>
            <person name="Barry K."/>
            <person name="Bills G."/>
            <person name="Bluhm B."/>
            <person name="Cannon C."/>
            <person name="Castanera R."/>
            <person name="Culley D."/>
            <person name="Daum C."/>
            <person name="Ezra D."/>
            <person name="Gonzalez J."/>
            <person name="Henrissat B."/>
            <person name="Kuo A."/>
            <person name="Liang C."/>
            <person name="Lipzen A."/>
            <person name="Lutzoni F."/>
            <person name="Magnuson J."/>
            <person name="Mondo S."/>
            <person name="Nolan M."/>
            <person name="Ohm R."/>
            <person name="Pangilinan J."/>
            <person name="Park H.-J."/>
            <person name="Ramirez L."/>
            <person name="Alfaro M."/>
            <person name="Sun H."/>
            <person name="Tritt A."/>
            <person name="Yoshinaga Y."/>
            <person name="Zwiers L.-H."/>
            <person name="Turgeon B."/>
            <person name="Goodwin S."/>
            <person name="Spatafora J."/>
            <person name="Crous P."/>
            <person name="Grigoriev I."/>
        </authorList>
    </citation>
    <scope>NUCLEOTIDE SEQUENCE</scope>
    <source>
        <strain evidence="8">CBS 122367</strain>
    </source>
</reference>
<feature type="transmembrane region" description="Helical" evidence="6">
    <location>
        <begin position="284"/>
        <end position="307"/>
    </location>
</feature>
<name>A0A6G1J0V5_9PLEO</name>
<dbReference type="InterPro" id="IPR011701">
    <property type="entry name" value="MFS"/>
</dbReference>
<feature type="domain" description="Major facilitator superfamily (MFS) profile" evidence="7">
    <location>
        <begin position="56"/>
        <end position="499"/>
    </location>
</feature>
<keyword evidence="9" id="KW-1185">Reference proteome</keyword>
<dbReference type="SUPFAM" id="SSF103473">
    <property type="entry name" value="MFS general substrate transporter"/>
    <property type="match status" value="1"/>
</dbReference>
<dbReference type="EMBL" id="MU005582">
    <property type="protein sequence ID" value="KAF2684156.1"/>
    <property type="molecule type" value="Genomic_DNA"/>
</dbReference>
<feature type="transmembrane region" description="Helical" evidence="6">
    <location>
        <begin position="423"/>
        <end position="448"/>
    </location>
</feature>
<feature type="transmembrane region" description="Helical" evidence="6">
    <location>
        <begin position="327"/>
        <end position="348"/>
    </location>
</feature>
<evidence type="ECO:0000313" key="8">
    <source>
        <dbReference type="EMBL" id="KAF2684156.1"/>
    </source>
</evidence>
<feature type="region of interest" description="Disordered" evidence="5">
    <location>
        <begin position="1"/>
        <end position="20"/>
    </location>
</feature>
<feature type="transmembrane region" description="Helical" evidence="6">
    <location>
        <begin position="54"/>
        <end position="71"/>
    </location>
</feature>
<dbReference type="OrthoDB" id="9986881at2759"/>
<accession>A0A6G1J0V5</accession>
<protein>
    <submittedName>
        <fullName evidence="8">MFS general substrate transporter</fullName>
    </submittedName>
</protein>
<sequence length="499" mass="54543">MSSKDDVLDISPAPSIPPEKLEANEVQEVDSTLVGFNGPNDPYNARNWPMKKKIVTTMLYSFCTMGATWASTIYNSGIPQIKQHFGVSTEVALLGMSLFLFGNAFGPLLWAPVSELYGRKPSILIPIFGLTLFSFASATAKDIQTLLITRFFAGVFGGAPLSNVAGVLADVWSETQRGPALLVWGIAVIVGPLIAPIVGGALVVSAEGVGWRWTEYITGIILGVALVASVIWIDESFAPVLLARKAKRLRFETENWALHSQSEKSSGSMKALARKYLIVPFEMLVDPIAFFINLYASFVYAIIYLTIPAFPVEFVQVRHWNQLRGALPFIAIMVGVFFACGINIWGALNYKKVFIANNNRGIPEARLPPMMIGSVFFAAGLFIMAWTSEAPIHWIGFCVGAMCIGLGFHTIFLSALGYLVDTYLMLAASALAANLFMRSILAGAFPLFARALFENLGLDWGMSLLGFIAVAMLPIPYLFHIYGRRIRAVGKHSKKTFVA</sequence>
<dbReference type="PROSITE" id="PS50850">
    <property type="entry name" value="MFS"/>
    <property type="match status" value="1"/>
</dbReference>
<organism evidence="8 9">
    <name type="scientific">Lentithecium fluviatile CBS 122367</name>
    <dbReference type="NCBI Taxonomy" id="1168545"/>
    <lineage>
        <taxon>Eukaryota</taxon>
        <taxon>Fungi</taxon>
        <taxon>Dikarya</taxon>
        <taxon>Ascomycota</taxon>
        <taxon>Pezizomycotina</taxon>
        <taxon>Dothideomycetes</taxon>
        <taxon>Pleosporomycetidae</taxon>
        <taxon>Pleosporales</taxon>
        <taxon>Massarineae</taxon>
        <taxon>Lentitheciaceae</taxon>
        <taxon>Lentithecium</taxon>
    </lineage>
</organism>
<evidence type="ECO:0000256" key="2">
    <source>
        <dbReference type="ARBA" id="ARBA00022692"/>
    </source>
</evidence>
<keyword evidence="4 6" id="KW-0472">Membrane</keyword>
<dbReference type="InterPro" id="IPR020846">
    <property type="entry name" value="MFS_dom"/>
</dbReference>
<feature type="transmembrane region" description="Helical" evidence="6">
    <location>
        <begin position="460"/>
        <end position="479"/>
    </location>
</feature>
<evidence type="ECO:0000313" key="9">
    <source>
        <dbReference type="Proteomes" id="UP000799291"/>
    </source>
</evidence>
<dbReference type="PANTHER" id="PTHR23502">
    <property type="entry name" value="MAJOR FACILITATOR SUPERFAMILY"/>
    <property type="match status" value="1"/>
</dbReference>
<evidence type="ECO:0000256" key="5">
    <source>
        <dbReference type="SAM" id="MobiDB-lite"/>
    </source>
</evidence>
<feature type="transmembrane region" description="Helical" evidence="6">
    <location>
        <begin position="123"/>
        <end position="140"/>
    </location>
</feature>
<keyword evidence="2 6" id="KW-0812">Transmembrane</keyword>
<feature type="transmembrane region" description="Helical" evidence="6">
    <location>
        <begin position="392"/>
        <end position="416"/>
    </location>
</feature>
<feature type="transmembrane region" description="Helical" evidence="6">
    <location>
        <begin position="216"/>
        <end position="242"/>
    </location>
</feature>
<keyword evidence="3 6" id="KW-1133">Transmembrane helix</keyword>